<feature type="domain" description="Guanylate cyclase" evidence="2">
    <location>
        <begin position="437"/>
        <end position="569"/>
    </location>
</feature>
<evidence type="ECO:0000313" key="4">
    <source>
        <dbReference type="Proteomes" id="UP000633219"/>
    </source>
</evidence>
<dbReference type="InterPro" id="IPR050697">
    <property type="entry name" value="Adenylyl/Guanylyl_Cyclase_3/4"/>
</dbReference>
<proteinExistence type="predicted"/>
<dbReference type="Pfam" id="PF00211">
    <property type="entry name" value="Guanylate_cyc"/>
    <property type="match status" value="1"/>
</dbReference>
<dbReference type="AlphaFoldDB" id="A0A936YUT4"/>
<dbReference type="GO" id="GO:0009190">
    <property type="term" value="P:cyclic nucleotide biosynthetic process"/>
    <property type="evidence" value="ECO:0007669"/>
    <property type="project" value="InterPro"/>
</dbReference>
<dbReference type="EMBL" id="JAEQNC010000019">
    <property type="protein sequence ID" value="MBL0375124.1"/>
    <property type="molecule type" value="Genomic_DNA"/>
</dbReference>
<evidence type="ECO:0000313" key="3">
    <source>
        <dbReference type="EMBL" id="MBL0375124.1"/>
    </source>
</evidence>
<feature type="transmembrane region" description="Helical" evidence="1">
    <location>
        <begin position="345"/>
        <end position="365"/>
    </location>
</feature>
<dbReference type="InterPro" id="IPR007890">
    <property type="entry name" value="CHASE2"/>
</dbReference>
<dbReference type="PROSITE" id="PS50125">
    <property type="entry name" value="GUANYLATE_CYCLASE_2"/>
    <property type="match status" value="1"/>
</dbReference>
<dbReference type="PANTHER" id="PTHR43081:SF1">
    <property type="entry name" value="ADENYLATE CYCLASE, TERMINAL-DIFFERENTIATION SPECIFIC"/>
    <property type="match status" value="1"/>
</dbReference>
<dbReference type="SMART" id="SM00044">
    <property type="entry name" value="CYCc"/>
    <property type="match status" value="1"/>
</dbReference>
<comment type="caution">
    <text evidence="3">The sequence shown here is derived from an EMBL/GenBank/DDBJ whole genome shotgun (WGS) entry which is preliminary data.</text>
</comment>
<dbReference type="SMART" id="SM01080">
    <property type="entry name" value="CHASE2"/>
    <property type="match status" value="1"/>
</dbReference>
<feature type="transmembrane region" description="Helical" evidence="1">
    <location>
        <begin position="319"/>
        <end position="338"/>
    </location>
</feature>
<reference evidence="3" key="1">
    <citation type="submission" date="2021-01" db="EMBL/GenBank/DDBJ databases">
        <title>Rhizobium sp. strain KVB221 16S ribosomal RNA gene Genome sequencing and assembly.</title>
        <authorList>
            <person name="Kang M."/>
        </authorList>
    </citation>
    <scope>NUCLEOTIDE SEQUENCE</scope>
    <source>
        <strain evidence="3">KVB221</strain>
    </source>
</reference>
<sequence length="619" mass="67209">MTFRFRPFHMGILASLIAALMVVVLPETLLEGGRELYFDRLTQLFPPRHSDDIVVVDIDRKAFSSVGDQKWQRANTAALIDKIAVQKPAVIAFDLVFSTDCDTAAPANQALAAALSRAPTLLGFLLSDVEGAAPQPLPPLAIAKSLTVPEIWFLPGAETSCPVFQKAAASSAASFLIGDEDSRVRRVQAFSIVGADPFPALGLEAVRRYLKIKTPILGGTPPWLKLGRDLFSLAEDGSLRFVASDQAEIARRTVSAADVLVDNPPRDYFEGKIVFIGSSMPNLGGLRGSAAEPLVASVQIHADLANSLIQKFVPTRHDWFVDWEAGYVLLAGLLIALLTVRFRPWAIALGGVAVIAMSLGLSALMYSRAAWLIDGFTVALALALVLLVAAFSQFAETRRAERVARQRFSQYLPQSVVDRYIDNPNARPMAGEDRQVTALFTDIEAFSNLAGRVSPHVLVGLLNVYFAEVTKLVSDHGGMVDKIVGDAVHAFFNAPEDLENHVDKAIECALAIFRLTEEMRERLDFKVQEFGRTRIGIETGMAVLGEVGIAGKLDYTAHGNAINLAARLQDANKFLGTTICVGPAAEKESARPLRPLGKHEIRGFGTMELFTADDLMKMT</sequence>
<dbReference type="Gene3D" id="3.30.70.1230">
    <property type="entry name" value="Nucleotide cyclase"/>
    <property type="match status" value="1"/>
</dbReference>
<feature type="transmembrane region" description="Helical" evidence="1">
    <location>
        <begin position="371"/>
        <end position="392"/>
    </location>
</feature>
<dbReference type="SUPFAM" id="SSF55073">
    <property type="entry name" value="Nucleotide cyclase"/>
    <property type="match status" value="1"/>
</dbReference>
<keyword evidence="1" id="KW-0472">Membrane</keyword>
<evidence type="ECO:0000259" key="2">
    <source>
        <dbReference type="PROSITE" id="PS50125"/>
    </source>
</evidence>
<dbReference type="CDD" id="cd07302">
    <property type="entry name" value="CHD"/>
    <property type="match status" value="1"/>
</dbReference>
<dbReference type="RefSeq" id="WP_201663674.1">
    <property type="nucleotide sequence ID" value="NZ_JAEQNC010000019.1"/>
</dbReference>
<name>A0A936YUT4_9HYPH</name>
<accession>A0A936YUT4</accession>
<protein>
    <submittedName>
        <fullName evidence="3">CHASE2 domain-containing protein</fullName>
    </submittedName>
</protein>
<keyword evidence="1" id="KW-0812">Transmembrane</keyword>
<keyword evidence="1" id="KW-1133">Transmembrane helix</keyword>
<dbReference type="InterPro" id="IPR029787">
    <property type="entry name" value="Nucleotide_cyclase"/>
</dbReference>
<evidence type="ECO:0000256" key="1">
    <source>
        <dbReference type="SAM" id="Phobius"/>
    </source>
</evidence>
<dbReference type="GO" id="GO:0004016">
    <property type="term" value="F:adenylate cyclase activity"/>
    <property type="evidence" value="ECO:0007669"/>
    <property type="project" value="UniProtKB-ARBA"/>
</dbReference>
<keyword evidence="4" id="KW-1185">Reference proteome</keyword>
<dbReference type="Proteomes" id="UP000633219">
    <property type="component" value="Unassembled WGS sequence"/>
</dbReference>
<organism evidence="3 4">
    <name type="scientific">Rhizobium setariae</name>
    <dbReference type="NCBI Taxonomy" id="2801340"/>
    <lineage>
        <taxon>Bacteria</taxon>
        <taxon>Pseudomonadati</taxon>
        <taxon>Pseudomonadota</taxon>
        <taxon>Alphaproteobacteria</taxon>
        <taxon>Hyphomicrobiales</taxon>
        <taxon>Rhizobiaceae</taxon>
        <taxon>Rhizobium/Agrobacterium group</taxon>
        <taxon>Rhizobium</taxon>
    </lineage>
</organism>
<dbReference type="InterPro" id="IPR001054">
    <property type="entry name" value="A/G_cyclase"/>
</dbReference>
<dbReference type="GO" id="GO:0035556">
    <property type="term" value="P:intracellular signal transduction"/>
    <property type="evidence" value="ECO:0007669"/>
    <property type="project" value="InterPro"/>
</dbReference>
<dbReference type="Pfam" id="PF05226">
    <property type="entry name" value="CHASE2"/>
    <property type="match status" value="1"/>
</dbReference>
<dbReference type="PANTHER" id="PTHR43081">
    <property type="entry name" value="ADENYLATE CYCLASE, TERMINAL-DIFFERENTIATION SPECIFIC-RELATED"/>
    <property type="match status" value="1"/>
</dbReference>
<gene>
    <name evidence="3" type="ORF">JJB09_24215</name>
</gene>